<proteinExistence type="predicted"/>
<protein>
    <submittedName>
        <fullName evidence="2">Transposase</fullName>
    </submittedName>
</protein>
<dbReference type="GO" id="GO:0003677">
    <property type="term" value="F:DNA binding"/>
    <property type="evidence" value="ECO:0007669"/>
    <property type="project" value="InterPro"/>
</dbReference>
<organism evidence="2 3">
    <name type="scientific">Komagataeibacter medellinensis (strain NBRC 3288 / BCRC 11682 / LMG 1693 / Kondo 51)</name>
    <name type="common">Gluconacetobacter medellinensis</name>
    <dbReference type="NCBI Taxonomy" id="634177"/>
    <lineage>
        <taxon>Bacteria</taxon>
        <taxon>Pseudomonadati</taxon>
        <taxon>Pseudomonadota</taxon>
        <taxon>Alphaproteobacteria</taxon>
        <taxon>Acetobacterales</taxon>
        <taxon>Acetobacteraceae</taxon>
        <taxon>Komagataeibacter</taxon>
    </lineage>
</organism>
<dbReference type="HOGENOM" id="CLU_062982_6_0_5"/>
<dbReference type="InterPro" id="IPR053172">
    <property type="entry name" value="Tn903_transposase"/>
</dbReference>
<dbReference type="Proteomes" id="UP000009044">
    <property type="component" value="Chromosome"/>
</dbReference>
<reference evidence="3" key="1">
    <citation type="journal article" date="2011" name="J. Bacteriol.">
        <title>Complete genome sequence of NBRC 3288, a unique cellulose-nonproducing strain of Gluconacetobacter xylinus isolated from vinegar.</title>
        <authorList>
            <person name="Ogino H."/>
            <person name="Azuma Y."/>
            <person name="Hosoyama A."/>
            <person name="Nakazawa H."/>
            <person name="Matsutani M."/>
            <person name="Hasegawa A."/>
            <person name="Otsuyama K."/>
            <person name="Matsushita K."/>
            <person name="Fujita N."/>
            <person name="Shirai M."/>
        </authorList>
    </citation>
    <scope>NUCLEOTIDE SEQUENCE [LARGE SCALE GENOMIC DNA]</scope>
    <source>
        <strain evidence="3">NBRC 3288 / BCRC 11682 / LMG 1693</strain>
    </source>
</reference>
<accession>G2I037</accession>
<dbReference type="eggNOG" id="COG3039">
    <property type="taxonomic scope" value="Bacteria"/>
</dbReference>
<name>G2I037_KOMMN</name>
<evidence type="ECO:0000313" key="2">
    <source>
        <dbReference type="EMBL" id="BAK84295.1"/>
    </source>
</evidence>
<gene>
    <name evidence="2" type="ordered locus">GLX_18830</name>
</gene>
<dbReference type="InterPro" id="IPR053520">
    <property type="entry name" value="Transposase_Tn903"/>
</dbReference>
<dbReference type="PANTHER" id="PTHR34631">
    <property type="match status" value="1"/>
</dbReference>
<dbReference type="AlphaFoldDB" id="G2I037"/>
<evidence type="ECO:0000259" key="1">
    <source>
        <dbReference type="Pfam" id="PF01609"/>
    </source>
</evidence>
<dbReference type="InterPro" id="IPR002559">
    <property type="entry name" value="Transposase_11"/>
</dbReference>
<dbReference type="KEGG" id="gxy:GLX_18830"/>
<dbReference type="Pfam" id="PF01609">
    <property type="entry name" value="DDE_Tnp_1"/>
    <property type="match status" value="1"/>
</dbReference>
<dbReference type="GO" id="GO:0006313">
    <property type="term" value="P:DNA transposition"/>
    <property type="evidence" value="ECO:0007669"/>
    <property type="project" value="InterPro"/>
</dbReference>
<dbReference type="PANTHER" id="PTHR34631:SF3">
    <property type="entry name" value="ISSOD12 TRANSPOSASE TNPA_ISSOD12"/>
    <property type="match status" value="1"/>
</dbReference>
<dbReference type="EMBL" id="AP012159">
    <property type="protein sequence ID" value="BAK84295.1"/>
    <property type="molecule type" value="Genomic_DNA"/>
</dbReference>
<dbReference type="GO" id="GO:0004803">
    <property type="term" value="F:transposase activity"/>
    <property type="evidence" value="ECO:0007669"/>
    <property type="project" value="InterPro"/>
</dbReference>
<evidence type="ECO:0000313" key="3">
    <source>
        <dbReference type="Proteomes" id="UP000009044"/>
    </source>
</evidence>
<feature type="domain" description="Transposase IS4-like" evidence="1">
    <location>
        <begin position="5"/>
        <end position="139"/>
    </location>
</feature>
<dbReference type="NCBIfam" id="NF033579">
    <property type="entry name" value="transpos_IS5_2"/>
    <property type="match status" value="1"/>
</dbReference>
<sequence length="153" mass="17211">MEIQAAEITGNDVGDAPVLPMLLAQIPQDEESGSVTVDGAYNTRSCHNIIVKRGADAIIPPRQNAKPWRPTMPDARARNEAIRASECFGRAIWRRWSGYHRRSRVETKMHCIKLLGQRLTARDFDRQVTEFFVRIAILNQFTALGIPLTAAIQ</sequence>